<feature type="domain" description="Retrotransposon gag" evidence="2">
    <location>
        <begin position="121"/>
        <end position="181"/>
    </location>
</feature>
<proteinExistence type="predicted"/>
<dbReference type="CDD" id="cd00303">
    <property type="entry name" value="retropepsin_like"/>
    <property type="match status" value="1"/>
</dbReference>
<evidence type="ECO:0000259" key="2">
    <source>
        <dbReference type="Pfam" id="PF03732"/>
    </source>
</evidence>
<dbReference type="PANTHER" id="PTHR15503">
    <property type="entry name" value="LDOC1 RELATED"/>
    <property type="match status" value="1"/>
</dbReference>
<reference evidence="3" key="2">
    <citation type="submission" date="2022-01" db="EMBL/GenBank/DDBJ databases">
        <authorList>
            <person name="Yamashiro T."/>
            <person name="Shiraishi A."/>
            <person name="Satake H."/>
            <person name="Nakayama K."/>
        </authorList>
    </citation>
    <scope>NUCLEOTIDE SEQUENCE</scope>
</reference>
<dbReference type="Proteomes" id="UP001151760">
    <property type="component" value="Unassembled WGS sequence"/>
</dbReference>
<evidence type="ECO:0000256" key="1">
    <source>
        <dbReference type="SAM" id="MobiDB-lite"/>
    </source>
</evidence>
<dbReference type="PANTHER" id="PTHR15503:SF45">
    <property type="entry name" value="RNA-DIRECTED DNA POLYMERASE HOMOLOG"/>
    <property type="match status" value="1"/>
</dbReference>
<dbReference type="Pfam" id="PF08284">
    <property type="entry name" value="RVP_2"/>
    <property type="match status" value="1"/>
</dbReference>
<keyword evidence="3" id="KW-0548">Nucleotidyltransferase</keyword>
<sequence>MKLEMKMIAKDGTVSKFPGKFPRFTPSKEEEEEPEKKGSKEAPEKGPNYEFLSYAVSDSDSDLESTTRTQVFMACNPNKYDGKGGAIALTRWNEKMESVIDNSGCAENQRVKFAASSFALLVEEFCPSNKMEKLENEFWNHKMVGANHAAYTDRFHELAKMVPHLVSPESSRIKRYIAGLAPEIRGMLRVTQPTIIYSAILRARILTDEAVSYGTLTKGNEKRKGVEETSKPGGSWKDNKMAKVGTVEALQDPNIVTGTYSLNDHFAIVLFDSGADFSFISTNFAPLLNVKPSIVNPGFVIEVANGKKVEVDRIIHDCKLELGNSLFLIDLIPLGHVSFDVIVGMDWLSKNKAVIVCHEKVVEIPLEGGRILRVQGERTLGVAKALMNAKVDEPKLKDIPVVRDFVDVFPEDLLGLPLQ</sequence>
<keyword evidence="3" id="KW-0808">Transferase</keyword>
<keyword evidence="3" id="KW-0695">RNA-directed DNA polymerase</keyword>
<name>A0ABQ4YVL5_9ASTR</name>
<dbReference type="InterPro" id="IPR005162">
    <property type="entry name" value="Retrotrans_gag_dom"/>
</dbReference>
<accession>A0ABQ4YVL5</accession>
<comment type="caution">
    <text evidence="3">The sequence shown here is derived from an EMBL/GenBank/DDBJ whole genome shotgun (WGS) entry which is preliminary data.</text>
</comment>
<dbReference type="PROSITE" id="PS00141">
    <property type="entry name" value="ASP_PROTEASE"/>
    <property type="match status" value="1"/>
</dbReference>
<evidence type="ECO:0000313" key="4">
    <source>
        <dbReference type="Proteomes" id="UP001151760"/>
    </source>
</evidence>
<dbReference type="Gene3D" id="2.40.70.10">
    <property type="entry name" value="Acid Proteases"/>
    <property type="match status" value="1"/>
</dbReference>
<dbReference type="SUPFAM" id="SSF50630">
    <property type="entry name" value="Acid proteases"/>
    <property type="match status" value="1"/>
</dbReference>
<dbReference type="EMBL" id="BQNB010010702">
    <property type="protein sequence ID" value="GJS80838.1"/>
    <property type="molecule type" value="Genomic_DNA"/>
</dbReference>
<dbReference type="Pfam" id="PF03732">
    <property type="entry name" value="Retrotrans_gag"/>
    <property type="match status" value="1"/>
</dbReference>
<dbReference type="InterPro" id="IPR021109">
    <property type="entry name" value="Peptidase_aspartic_dom_sf"/>
</dbReference>
<feature type="compositionally biased region" description="Basic and acidic residues" evidence="1">
    <location>
        <begin position="34"/>
        <end position="44"/>
    </location>
</feature>
<protein>
    <submittedName>
        <fullName evidence="3">Reverse transcriptase domain-containing protein</fullName>
    </submittedName>
</protein>
<reference evidence="3" key="1">
    <citation type="journal article" date="2022" name="Int. J. Mol. Sci.">
        <title>Draft Genome of Tanacetum Coccineum: Genomic Comparison of Closely Related Tanacetum-Family Plants.</title>
        <authorList>
            <person name="Yamashiro T."/>
            <person name="Shiraishi A."/>
            <person name="Nakayama K."/>
            <person name="Satake H."/>
        </authorList>
    </citation>
    <scope>NUCLEOTIDE SEQUENCE</scope>
</reference>
<organism evidence="3 4">
    <name type="scientific">Tanacetum coccineum</name>
    <dbReference type="NCBI Taxonomy" id="301880"/>
    <lineage>
        <taxon>Eukaryota</taxon>
        <taxon>Viridiplantae</taxon>
        <taxon>Streptophyta</taxon>
        <taxon>Embryophyta</taxon>
        <taxon>Tracheophyta</taxon>
        <taxon>Spermatophyta</taxon>
        <taxon>Magnoliopsida</taxon>
        <taxon>eudicotyledons</taxon>
        <taxon>Gunneridae</taxon>
        <taxon>Pentapetalae</taxon>
        <taxon>asterids</taxon>
        <taxon>campanulids</taxon>
        <taxon>Asterales</taxon>
        <taxon>Asteraceae</taxon>
        <taxon>Asteroideae</taxon>
        <taxon>Anthemideae</taxon>
        <taxon>Anthemidinae</taxon>
        <taxon>Tanacetum</taxon>
    </lineage>
</organism>
<evidence type="ECO:0000313" key="3">
    <source>
        <dbReference type="EMBL" id="GJS80838.1"/>
    </source>
</evidence>
<dbReference type="InterPro" id="IPR001969">
    <property type="entry name" value="Aspartic_peptidase_AS"/>
</dbReference>
<keyword evidence="4" id="KW-1185">Reference proteome</keyword>
<feature type="region of interest" description="Disordered" evidence="1">
    <location>
        <begin position="14"/>
        <end position="47"/>
    </location>
</feature>
<gene>
    <name evidence="3" type="ORF">Tco_0747379</name>
</gene>
<dbReference type="GO" id="GO:0003964">
    <property type="term" value="F:RNA-directed DNA polymerase activity"/>
    <property type="evidence" value="ECO:0007669"/>
    <property type="project" value="UniProtKB-KW"/>
</dbReference>
<dbReference type="InterPro" id="IPR032567">
    <property type="entry name" value="RTL1-rel"/>
</dbReference>